<comment type="caution">
    <text evidence="2">The sequence shown here is derived from an EMBL/GenBank/DDBJ whole genome shotgun (WGS) entry which is preliminary data.</text>
</comment>
<gene>
    <name evidence="2" type="ORF">G5714_012034</name>
</gene>
<proteinExistence type="predicted"/>
<feature type="region of interest" description="Disordered" evidence="1">
    <location>
        <begin position="85"/>
        <end position="126"/>
    </location>
</feature>
<feature type="region of interest" description="Disordered" evidence="1">
    <location>
        <begin position="1"/>
        <end position="46"/>
    </location>
</feature>
<reference evidence="2 3" key="1">
    <citation type="submission" date="2020-04" db="EMBL/GenBank/DDBJ databases">
        <title>Chromosome-level genome assembly of a cyprinid fish Onychostoma macrolepis by integration of Nanopore Sequencing, Bionano and Hi-C technology.</title>
        <authorList>
            <person name="Wang D."/>
        </authorList>
    </citation>
    <scope>NUCLEOTIDE SEQUENCE [LARGE SCALE GENOMIC DNA]</scope>
    <source>
        <strain evidence="2">SWU-2019</strain>
        <tissue evidence="2">Muscle</tissue>
    </source>
</reference>
<organism evidence="2 3">
    <name type="scientific">Onychostoma macrolepis</name>
    <dbReference type="NCBI Taxonomy" id="369639"/>
    <lineage>
        <taxon>Eukaryota</taxon>
        <taxon>Metazoa</taxon>
        <taxon>Chordata</taxon>
        <taxon>Craniata</taxon>
        <taxon>Vertebrata</taxon>
        <taxon>Euteleostomi</taxon>
        <taxon>Actinopterygii</taxon>
        <taxon>Neopterygii</taxon>
        <taxon>Teleostei</taxon>
        <taxon>Ostariophysi</taxon>
        <taxon>Cypriniformes</taxon>
        <taxon>Cyprinidae</taxon>
        <taxon>Acrossocheilinae</taxon>
        <taxon>Onychostoma</taxon>
    </lineage>
</organism>
<dbReference type="Proteomes" id="UP000579812">
    <property type="component" value="Unassembled WGS sequence"/>
</dbReference>
<accession>A0A7J6CKA3</accession>
<name>A0A7J6CKA3_9TELE</name>
<keyword evidence="3" id="KW-1185">Reference proteome</keyword>
<dbReference type="AlphaFoldDB" id="A0A7J6CKA3"/>
<dbReference type="EMBL" id="JAAMOB010000011">
    <property type="protein sequence ID" value="KAF4107670.1"/>
    <property type="molecule type" value="Genomic_DNA"/>
</dbReference>
<evidence type="ECO:0000313" key="2">
    <source>
        <dbReference type="EMBL" id="KAF4107670.1"/>
    </source>
</evidence>
<protein>
    <submittedName>
        <fullName evidence="2">Uncharacterized protein</fullName>
    </submittedName>
</protein>
<sequence length="275" mass="31216">MARISSDPVPVSHSLLTEEEDSFSTSQNSREENWASTPDDHESDDVVCLSEEPGSFVAVSYDLELEDSEIQIGIQHDKFAVLDSTLPWNTEDGDPRQNPPLIDQPQIEGSSSAEQLIEESEDPESMKYSERCFGNLLKTPKQSVVEKAVQGSLDENDAEDLLDLFSWMGSYCLPPKENIRSAILTMAHKVLLQEPKFIIDCFQTIMPTGILNLTRQSILEAYESKNATNKKVAQMIKPAKDFLNQQEQLTLNHLQRYVKNLHQRKLETFLRFCHV</sequence>
<evidence type="ECO:0000256" key="1">
    <source>
        <dbReference type="SAM" id="MobiDB-lite"/>
    </source>
</evidence>
<evidence type="ECO:0000313" key="3">
    <source>
        <dbReference type="Proteomes" id="UP000579812"/>
    </source>
</evidence>